<proteinExistence type="predicted"/>
<protein>
    <submittedName>
        <fullName evidence="1">Uncharacterized protein</fullName>
    </submittedName>
</protein>
<evidence type="ECO:0000313" key="1">
    <source>
        <dbReference type="EMBL" id="KAJ6994379.1"/>
    </source>
</evidence>
<dbReference type="PANTHER" id="PTHR34569:SF2">
    <property type="entry name" value="EXPRESSED PROTEIN"/>
    <property type="match status" value="1"/>
</dbReference>
<dbReference type="PANTHER" id="PTHR34569">
    <property type="entry name" value="EXPRESSED PROTEIN"/>
    <property type="match status" value="1"/>
</dbReference>
<sequence>MNQEPAPSQTATLRRRNSIAMSSVIPTKLSLHPSSILPPSHLNGTILSPLDISLLSPKSSSSYTSLKDLLPSATVNSPTSSNSTTTSPYEISIRNRLVKHAAWAYLQPMSPSADSSGHFLRRLWFRFSTKNPITACFRFLSGHVIPSITSAFDRILRSRLVELSVSIAITDSVSSLRWTCTRLDFGDPATSRLIVLLPGGVGGLGGELEFLLVFLANDGNSFGDVALGSSPSLFCKVGSRNHS</sequence>
<organism evidence="1 2">
    <name type="scientific">Populus alba x Populus x berolinensis</name>
    <dbReference type="NCBI Taxonomy" id="444605"/>
    <lineage>
        <taxon>Eukaryota</taxon>
        <taxon>Viridiplantae</taxon>
        <taxon>Streptophyta</taxon>
        <taxon>Embryophyta</taxon>
        <taxon>Tracheophyta</taxon>
        <taxon>Spermatophyta</taxon>
        <taxon>Magnoliopsida</taxon>
        <taxon>eudicotyledons</taxon>
        <taxon>Gunneridae</taxon>
        <taxon>Pentapetalae</taxon>
        <taxon>rosids</taxon>
        <taxon>fabids</taxon>
        <taxon>Malpighiales</taxon>
        <taxon>Salicaceae</taxon>
        <taxon>Saliceae</taxon>
        <taxon>Populus</taxon>
    </lineage>
</organism>
<gene>
    <name evidence="1" type="ORF">NC653_017261</name>
</gene>
<name>A0AAD6QPT0_9ROSI</name>
<reference evidence="1" key="1">
    <citation type="journal article" date="2023" name="Mol. Ecol. Resour.">
        <title>Chromosome-level genome assembly of a triploid poplar Populus alba 'Berolinensis'.</title>
        <authorList>
            <person name="Chen S."/>
            <person name="Yu Y."/>
            <person name="Wang X."/>
            <person name="Wang S."/>
            <person name="Zhang T."/>
            <person name="Zhou Y."/>
            <person name="He R."/>
            <person name="Meng N."/>
            <person name="Wang Y."/>
            <person name="Liu W."/>
            <person name="Liu Z."/>
            <person name="Liu J."/>
            <person name="Guo Q."/>
            <person name="Huang H."/>
            <person name="Sederoff R.R."/>
            <person name="Wang G."/>
            <person name="Qu G."/>
            <person name="Chen S."/>
        </authorList>
    </citation>
    <scope>NUCLEOTIDE SEQUENCE</scope>
    <source>
        <strain evidence="1">SC-2020</strain>
    </source>
</reference>
<keyword evidence="2" id="KW-1185">Reference proteome</keyword>
<accession>A0AAD6QPT0</accession>
<evidence type="ECO:0000313" key="2">
    <source>
        <dbReference type="Proteomes" id="UP001164929"/>
    </source>
</evidence>
<dbReference type="Proteomes" id="UP001164929">
    <property type="component" value="Chromosome 6"/>
</dbReference>
<dbReference type="AlphaFoldDB" id="A0AAD6QPT0"/>
<dbReference type="EMBL" id="JAQIZT010000006">
    <property type="protein sequence ID" value="KAJ6994379.1"/>
    <property type="molecule type" value="Genomic_DNA"/>
</dbReference>
<comment type="caution">
    <text evidence="1">The sequence shown here is derived from an EMBL/GenBank/DDBJ whole genome shotgun (WGS) entry which is preliminary data.</text>
</comment>